<evidence type="ECO:0000256" key="1">
    <source>
        <dbReference type="ARBA" id="ARBA00022553"/>
    </source>
</evidence>
<dbReference type="InterPro" id="IPR000700">
    <property type="entry name" value="PAS-assoc_C"/>
</dbReference>
<dbReference type="InterPro" id="IPR051932">
    <property type="entry name" value="Bact_StressResp_Reg"/>
</dbReference>
<protein>
    <submittedName>
        <fullName evidence="4">Sigma-B regulator RsbR</fullName>
    </submittedName>
</protein>
<dbReference type="CDD" id="cd00130">
    <property type="entry name" value="PAS"/>
    <property type="match status" value="1"/>
</dbReference>
<dbReference type="Pfam" id="PF08448">
    <property type="entry name" value="PAS_4"/>
    <property type="match status" value="1"/>
</dbReference>
<evidence type="ECO:0000313" key="5">
    <source>
        <dbReference type="Proteomes" id="UP000005801"/>
    </source>
</evidence>
<evidence type="ECO:0000259" key="2">
    <source>
        <dbReference type="PROSITE" id="PS50113"/>
    </source>
</evidence>
<accession>A6GKA7</accession>
<dbReference type="PANTHER" id="PTHR33745">
    <property type="entry name" value="RSBT ANTAGONIST PROTEIN RSBS-RELATED"/>
    <property type="match status" value="1"/>
</dbReference>
<dbReference type="InterPro" id="IPR035965">
    <property type="entry name" value="PAS-like_dom_sf"/>
</dbReference>
<dbReference type="PROSITE" id="PS50113">
    <property type="entry name" value="PAC"/>
    <property type="match status" value="1"/>
</dbReference>
<keyword evidence="1" id="KW-0597">Phosphoprotein</keyword>
<feature type="domain" description="PAC" evidence="2">
    <location>
        <begin position="82"/>
        <end position="133"/>
    </location>
</feature>
<feature type="domain" description="STAS" evidence="3">
    <location>
        <begin position="157"/>
        <end position="268"/>
    </location>
</feature>
<dbReference type="SUPFAM" id="SSF52091">
    <property type="entry name" value="SpoIIaa-like"/>
    <property type="match status" value="1"/>
</dbReference>
<dbReference type="PROSITE" id="PS50801">
    <property type="entry name" value="STAS"/>
    <property type="match status" value="1"/>
</dbReference>
<evidence type="ECO:0000259" key="3">
    <source>
        <dbReference type="PROSITE" id="PS50801"/>
    </source>
</evidence>
<dbReference type="Proteomes" id="UP000005801">
    <property type="component" value="Unassembled WGS sequence"/>
</dbReference>
<dbReference type="AlphaFoldDB" id="A6GKA7"/>
<proteinExistence type="predicted"/>
<name>A6GKA7_9BACT</name>
<dbReference type="Gene3D" id="3.30.750.24">
    <property type="entry name" value="STAS domain"/>
    <property type="match status" value="1"/>
</dbReference>
<dbReference type="EMBL" id="ABCS01000188">
    <property type="protein sequence ID" value="EDM73700.1"/>
    <property type="molecule type" value="Genomic_DNA"/>
</dbReference>
<dbReference type="Gene3D" id="3.30.450.20">
    <property type="entry name" value="PAS domain"/>
    <property type="match status" value="1"/>
</dbReference>
<dbReference type="InterPro" id="IPR000014">
    <property type="entry name" value="PAS"/>
</dbReference>
<dbReference type="NCBIfam" id="TIGR00229">
    <property type="entry name" value="sensory_box"/>
    <property type="match status" value="1"/>
</dbReference>
<dbReference type="PANTHER" id="PTHR33745:SF3">
    <property type="entry name" value="RSBT CO-ANTAGONIST PROTEIN RSBRC"/>
    <property type="match status" value="1"/>
</dbReference>
<dbReference type="CDD" id="cd07041">
    <property type="entry name" value="STAS_RsbR_RsbS_like"/>
    <property type="match status" value="1"/>
</dbReference>
<sequence length="282" mass="29400">MSTEDERGLAAALGRAMYDGGLVVADGRVRYANTTAEALFGAAPGELEGAQAGTLVAELEALAGAAELDELASAWLSERVDEEGEDDLVRLDGERFPARLCVTVLDEEAAAPHFAVTVQDVSERRALAAAMDAELVAFEERRLAALAANAEVIRELSLPVMSVWEGVLSVPLIGSLDRARAEDTTARLLEAVARESARVVIIDLTGLSAVDAASVDLLASIARVLGLIGTQCAIAGIGPQLAMAMVERDVDLAGSPCFATQKEALTFALGRLGWALSKGGVD</sequence>
<reference evidence="4 5" key="1">
    <citation type="submission" date="2007-06" db="EMBL/GenBank/DDBJ databases">
        <authorList>
            <person name="Shimkets L."/>
            <person name="Ferriera S."/>
            <person name="Johnson J."/>
            <person name="Kravitz S."/>
            <person name="Beeson K."/>
            <person name="Sutton G."/>
            <person name="Rogers Y.-H."/>
            <person name="Friedman R."/>
            <person name="Frazier M."/>
            <person name="Venter J.C."/>
        </authorList>
    </citation>
    <scope>NUCLEOTIDE SEQUENCE [LARGE SCALE GENOMIC DNA]</scope>
    <source>
        <strain evidence="4 5">SIR-1</strain>
    </source>
</reference>
<dbReference type="Pfam" id="PF01740">
    <property type="entry name" value="STAS"/>
    <property type="match status" value="1"/>
</dbReference>
<organism evidence="4 5">
    <name type="scientific">Plesiocystis pacifica SIR-1</name>
    <dbReference type="NCBI Taxonomy" id="391625"/>
    <lineage>
        <taxon>Bacteria</taxon>
        <taxon>Pseudomonadati</taxon>
        <taxon>Myxococcota</taxon>
        <taxon>Polyangia</taxon>
        <taxon>Nannocystales</taxon>
        <taxon>Nannocystaceae</taxon>
        <taxon>Plesiocystis</taxon>
    </lineage>
</organism>
<dbReference type="InterPro" id="IPR002645">
    <property type="entry name" value="STAS_dom"/>
</dbReference>
<gene>
    <name evidence="4" type="ORF">PPSIR1_13765</name>
</gene>
<dbReference type="eggNOG" id="COG1366">
    <property type="taxonomic scope" value="Bacteria"/>
</dbReference>
<keyword evidence="5" id="KW-1185">Reference proteome</keyword>
<dbReference type="SUPFAM" id="SSF55785">
    <property type="entry name" value="PYP-like sensor domain (PAS domain)"/>
    <property type="match status" value="1"/>
</dbReference>
<dbReference type="InterPro" id="IPR036513">
    <property type="entry name" value="STAS_dom_sf"/>
</dbReference>
<evidence type="ECO:0000313" key="4">
    <source>
        <dbReference type="EMBL" id="EDM73700.1"/>
    </source>
</evidence>
<dbReference type="STRING" id="391625.PPSIR1_13765"/>
<dbReference type="InterPro" id="IPR013656">
    <property type="entry name" value="PAS_4"/>
</dbReference>
<comment type="caution">
    <text evidence="4">The sequence shown here is derived from an EMBL/GenBank/DDBJ whole genome shotgun (WGS) entry which is preliminary data.</text>
</comment>